<reference evidence="2" key="1">
    <citation type="journal article" date="2019" name="Int. J. Syst. Evol. Microbiol.">
        <title>The Global Catalogue of Microorganisms (GCM) 10K type strain sequencing project: providing services to taxonomists for standard genome sequencing and annotation.</title>
        <authorList>
            <consortium name="The Broad Institute Genomics Platform"/>
            <consortium name="The Broad Institute Genome Sequencing Center for Infectious Disease"/>
            <person name="Wu L."/>
            <person name="Ma J."/>
        </authorList>
    </citation>
    <scope>NUCLEOTIDE SEQUENCE [LARGE SCALE GENOMIC DNA]</scope>
    <source>
        <strain evidence="2">JCM 18014</strain>
    </source>
</reference>
<keyword evidence="2" id="KW-1185">Reference proteome</keyword>
<dbReference type="PIRSF" id="PIRSF031679">
    <property type="entry name" value="Mtase_Alr7345_prd"/>
    <property type="match status" value="1"/>
</dbReference>
<dbReference type="GO" id="GO:0032259">
    <property type="term" value="P:methylation"/>
    <property type="evidence" value="ECO:0007669"/>
    <property type="project" value="UniProtKB-KW"/>
</dbReference>
<name>A0ABP9K0X4_9SPHN</name>
<dbReference type="SUPFAM" id="SSF53335">
    <property type="entry name" value="S-adenosyl-L-methionine-dependent methyltransferases"/>
    <property type="match status" value="1"/>
</dbReference>
<evidence type="ECO:0000313" key="1">
    <source>
        <dbReference type="EMBL" id="GAA5047102.1"/>
    </source>
</evidence>
<evidence type="ECO:0000313" key="2">
    <source>
        <dbReference type="Proteomes" id="UP001500518"/>
    </source>
</evidence>
<proteinExistence type="predicted"/>
<dbReference type="PROSITE" id="PS51257">
    <property type="entry name" value="PROKAR_LIPOPROTEIN"/>
    <property type="match status" value="1"/>
</dbReference>
<dbReference type="GO" id="GO:0008168">
    <property type="term" value="F:methyltransferase activity"/>
    <property type="evidence" value="ECO:0007669"/>
    <property type="project" value="UniProtKB-KW"/>
</dbReference>
<accession>A0ABP9K0X4</accession>
<gene>
    <name evidence="1" type="ORF">GCM10023208_03160</name>
</gene>
<sequence>MMRNAIIAGALLIGLAACGSETEPVESENASYSARQYMQAVNDIARIDDREFDETRQPAELLAFAQIDKGEVVGDYIMGGGYLTRLLATAVGANGKVYAFQPEEFIAFRPEYAEEQDAAVAPYADNDGNPVNVFPLRGPIAQPGWPEPLDTIITVMNFHDLYLTDFPEGTADEAVQMLYDSLKPGGTLVVVDHRAVEGGGVEAANTVHRMDSQLALDALTGVGFELEEESDLYARPDDPRTANVFDDSIRGMTDQFAWRLKKPE</sequence>
<keyword evidence="1" id="KW-0489">Methyltransferase</keyword>
<comment type="caution">
    <text evidence="1">The sequence shown here is derived from an EMBL/GenBank/DDBJ whole genome shotgun (WGS) entry which is preliminary data.</text>
</comment>
<organism evidence="1 2">
    <name type="scientific">Erythrobacter westpacificensis</name>
    <dbReference type="NCBI Taxonomy" id="1055231"/>
    <lineage>
        <taxon>Bacteria</taxon>
        <taxon>Pseudomonadati</taxon>
        <taxon>Pseudomonadota</taxon>
        <taxon>Alphaproteobacteria</taxon>
        <taxon>Sphingomonadales</taxon>
        <taxon>Erythrobacteraceae</taxon>
        <taxon>Erythrobacter/Porphyrobacter group</taxon>
        <taxon>Erythrobacter</taxon>
    </lineage>
</organism>
<dbReference type="InterPro" id="IPR029063">
    <property type="entry name" value="SAM-dependent_MTases_sf"/>
</dbReference>
<dbReference type="EMBL" id="BAABHV010000001">
    <property type="protein sequence ID" value="GAA5047102.1"/>
    <property type="molecule type" value="Genomic_DNA"/>
</dbReference>
<dbReference type="InterPro" id="IPR016980">
    <property type="entry name" value="S-AdoMet-dep_MeTrfase_Alr7345"/>
</dbReference>
<protein>
    <submittedName>
        <fullName evidence="1">Class I SAM-dependent methyltransferase</fullName>
    </submittedName>
</protein>
<dbReference type="RefSeq" id="WP_346031381.1">
    <property type="nucleotide sequence ID" value="NZ_BAABHV010000001.1"/>
</dbReference>
<dbReference type="Proteomes" id="UP001500518">
    <property type="component" value="Unassembled WGS sequence"/>
</dbReference>
<keyword evidence="1" id="KW-0808">Transferase</keyword>
<dbReference type="Gene3D" id="3.40.50.150">
    <property type="entry name" value="Vaccinia Virus protein VP39"/>
    <property type="match status" value="1"/>
</dbReference>